<dbReference type="SUPFAM" id="SSF143456">
    <property type="entry name" value="VC0467-like"/>
    <property type="match status" value="1"/>
</dbReference>
<dbReference type="EMBL" id="HBKR01036788">
    <property type="protein sequence ID" value="CAE2335657.1"/>
    <property type="molecule type" value="Transcribed_RNA"/>
</dbReference>
<sequence length="265" mass="28924">MPGPDYNSSMGWVINMPMRSKTSGLVRVGDLKLKDEIFRTCLSDNIVFNGGPVGGAHLIMNDPGQQALFLLYCGSLTRKQLEKERKGDEKENTGKIHQVAPGVLSITDIQLLQTNILKGRVKASEILVILGYSGWGKSQLEGEIQQGTWFPAAMGSEKDARSLLLSYQKEDTGPVKPKVASKEDPKVDKSKEAGNKGKSTTRKGNQGLRNLAETTRLNLFSPPSGTATKVPIPVKMWKGFLHSMGSNYVPMSRLSAVLPLRVMSP</sequence>
<dbReference type="InterPro" id="IPR003774">
    <property type="entry name" value="AlgH-like"/>
</dbReference>
<organism evidence="2">
    <name type="scientific">Paramoeba aestuarina</name>
    <dbReference type="NCBI Taxonomy" id="180227"/>
    <lineage>
        <taxon>Eukaryota</taxon>
        <taxon>Amoebozoa</taxon>
        <taxon>Discosea</taxon>
        <taxon>Flabellinia</taxon>
        <taxon>Dactylopodida</taxon>
        <taxon>Paramoebidae</taxon>
        <taxon>Paramoeba</taxon>
    </lineage>
</organism>
<dbReference type="GO" id="GO:0005829">
    <property type="term" value="C:cytosol"/>
    <property type="evidence" value="ECO:0007669"/>
    <property type="project" value="TreeGrafter"/>
</dbReference>
<dbReference type="Pfam" id="PF02622">
    <property type="entry name" value="DUF179"/>
    <property type="match status" value="1"/>
</dbReference>
<evidence type="ECO:0000313" key="2">
    <source>
        <dbReference type="EMBL" id="CAE2335657.1"/>
    </source>
</evidence>
<accession>A0A7S4PI72</accession>
<reference evidence="2" key="1">
    <citation type="submission" date="2021-01" db="EMBL/GenBank/DDBJ databases">
        <authorList>
            <person name="Corre E."/>
            <person name="Pelletier E."/>
            <person name="Niang G."/>
            <person name="Scheremetjew M."/>
            <person name="Finn R."/>
            <person name="Kale V."/>
            <person name="Holt S."/>
            <person name="Cochrane G."/>
            <person name="Meng A."/>
            <person name="Brown T."/>
            <person name="Cohen L."/>
        </authorList>
    </citation>
    <scope>NUCLEOTIDE SEQUENCE</scope>
    <source>
        <strain evidence="2">SoJaBio B1-5/56/2</strain>
    </source>
</reference>
<dbReference type="PANTHER" id="PTHR30327">
    <property type="entry name" value="UNCHARACTERIZED PROTEIN YQGE"/>
    <property type="match status" value="1"/>
</dbReference>
<protein>
    <submittedName>
        <fullName evidence="2">Uncharacterized protein</fullName>
    </submittedName>
</protein>
<evidence type="ECO:0000256" key="1">
    <source>
        <dbReference type="SAM" id="MobiDB-lite"/>
    </source>
</evidence>
<feature type="region of interest" description="Disordered" evidence="1">
    <location>
        <begin position="171"/>
        <end position="209"/>
    </location>
</feature>
<gene>
    <name evidence="2" type="ORF">NAES01612_LOCUS24045</name>
</gene>
<dbReference type="PANTHER" id="PTHR30327:SF1">
    <property type="entry name" value="UPF0301 PROTEIN YQGE"/>
    <property type="match status" value="1"/>
</dbReference>
<name>A0A7S4PI72_9EUKA</name>
<feature type="compositionally biased region" description="Basic and acidic residues" evidence="1">
    <location>
        <begin position="180"/>
        <end position="195"/>
    </location>
</feature>
<dbReference type="Gene3D" id="3.40.1740.10">
    <property type="entry name" value="VC0467-like"/>
    <property type="match status" value="1"/>
</dbReference>
<dbReference type="AlphaFoldDB" id="A0A7S4PI72"/>
<proteinExistence type="predicted"/>